<evidence type="ECO:0008006" key="2">
    <source>
        <dbReference type="Google" id="ProtNLM"/>
    </source>
</evidence>
<proteinExistence type="predicted"/>
<dbReference type="EMBL" id="BARS01022010">
    <property type="protein sequence ID" value="GAG10169.1"/>
    <property type="molecule type" value="Genomic_DNA"/>
</dbReference>
<dbReference type="Gene3D" id="2.60.40.1190">
    <property type="match status" value="1"/>
</dbReference>
<protein>
    <recommendedName>
        <fullName evidence="2">Carbohydrate-binding domain-containing protein</fullName>
    </recommendedName>
</protein>
<accession>X0UWD6</accession>
<organism evidence="1">
    <name type="scientific">marine sediment metagenome</name>
    <dbReference type="NCBI Taxonomy" id="412755"/>
    <lineage>
        <taxon>unclassified sequences</taxon>
        <taxon>metagenomes</taxon>
        <taxon>ecological metagenomes</taxon>
    </lineage>
</organism>
<sequence>FGKIFFDPDGDGKNYVEVHVNALNKVDDGYLEYPYLIKGKEHGWKTGYDYDGLKTAVFVDGTVNDQSGAFDKGWSIEAAFPWECLEPFIKGNCPPDFGDTWRAHIGRVWKRHPGGQNYYYTWPVIGFVDCHILNRWGYITFAKEIPEIEY</sequence>
<name>X0UWD6_9ZZZZ</name>
<dbReference type="AlphaFoldDB" id="X0UWD6"/>
<gene>
    <name evidence="1" type="ORF">S01H1_35239</name>
</gene>
<dbReference type="SUPFAM" id="SSF49344">
    <property type="entry name" value="CBD9-like"/>
    <property type="match status" value="1"/>
</dbReference>
<evidence type="ECO:0000313" key="1">
    <source>
        <dbReference type="EMBL" id="GAG10169.1"/>
    </source>
</evidence>
<reference evidence="1" key="1">
    <citation type="journal article" date="2014" name="Front. Microbiol.">
        <title>High frequency of phylogenetically diverse reductive dehalogenase-homologous genes in deep subseafloor sedimentary metagenomes.</title>
        <authorList>
            <person name="Kawai M."/>
            <person name="Futagami T."/>
            <person name="Toyoda A."/>
            <person name="Takaki Y."/>
            <person name="Nishi S."/>
            <person name="Hori S."/>
            <person name="Arai W."/>
            <person name="Tsubouchi T."/>
            <person name="Morono Y."/>
            <person name="Uchiyama I."/>
            <person name="Ito T."/>
            <person name="Fujiyama A."/>
            <person name="Inagaki F."/>
            <person name="Takami H."/>
        </authorList>
    </citation>
    <scope>NUCLEOTIDE SEQUENCE</scope>
    <source>
        <strain evidence="1">Expedition CK06-06</strain>
    </source>
</reference>
<comment type="caution">
    <text evidence="1">The sequence shown here is derived from an EMBL/GenBank/DDBJ whole genome shotgun (WGS) entry which is preliminary data.</text>
</comment>
<feature type="non-terminal residue" evidence="1">
    <location>
        <position position="1"/>
    </location>
</feature>
<dbReference type="CDD" id="cd09620">
    <property type="entry name" value="CBM9_like_3"/>
    <property type="match status" value="1"/>
</dbReference>